<organism evidence="1 2">
    <name type="scientific">Gaopeijia maritima</name>
    <dbReference type="NCBI Taxonomy" id="3119007"/>
    <lineage>
        <taxon>Bacteria</taxon>
        <taxon>Pseudomonadati</taxon>
        <taxon>Gemmatimonadota</taxon>
        <taxon>Longimicrobiia</taxon>
        <taxon>Gaopeijiales</taxon>
        <taxon>Gaopeijiaceae</taxon>
        <taxon>Gaopeijia</taxon>
    </lineage>
</organism>
<comment type="caution">
    <text evidence="1">The sequence shown here is derived from an EMBL/GenBank/DDBJ whole genome shotgun (WGS) entry which is preliminary data.</text>
</comment>
<protein>
    <submittedName>
        <fullName evidence="1">PadR family transcriptional regulator</fullName>
    </submittedName>
</protein>
<name>A0ABU9E7K2_9BACT</name>
<dbReference type="Gene3D" id="1.10.10.10">
    <property type="entry name" value="Winged helix-like DNA-binding domain superfamily/Winged helix DNA-binding domain"/>
    <property type="match status" value="1"/>
</dbReference>
<dbReference type="EMBL" id="JBBHLI010000001">
    <property type="protein sequence ID" value="MEK9499595.1"/>
    <property type="molecule type" value="Genomic_DNA"/>
</dbReference>
<dbReference type="RefSeq" id="WP_405276435.1">
    <property type="nucleotide sequence ID" value="NZ_CP144380.1"/>
</dbReference>
<dbReference type="Proteomes" id="UP001484239">
    <property type="component" value="Unassembled WGS sequence"/>
</dbReference>
<dbReference type="SUPFAM" id="SSF46785">
    <property type="entry name" value="Winged helix' DNA-binding domain"/>
    <property type="match status" value="1"/>
</dbReference>
<proteinExistence type="predicted"/>
<dbReference type="InterPro" id="IPR036390">
    <property type="entry name" value="WH_DNA-bd_sf"/>
</dbReference>
<evidence type="ECO:0000313" key="1">
    <source>
        <dbReference type="EMBL" id="MEK9499595.1"/>
    </source>
</evidence>
<sequence>MPLGDLQYLTLLAVARLGARAVAATVRAELAAVADRDVAVSTAFVTLTRLEDRGLLTSTRGDRPERGGRAVRIFSLTEAGWDELRATRAASERMWEGVDPA</sequence>
<evidence type="ECO:0000313" key="2">
    <source>
        <dbReference type="Proteomes" id="UP001484239"/>
    </source>
</evidence>
<dbReference type="InterPro" id="IPR036388">
    <property type="entry name" value="WH-like_DNA-bd_sf"/>
</dbReference>
<reference evidence="1 2" key="1">
    <citation type="submission" date="2024-02" db="EMBL/GenBank/DDBJ databases">
        <title>A novel Gemmatimonadota bacterium.</title>
        <authorList>
            <person name="Du Z.-J."/>
            <person name="Ye Y.-Q."/>
        </authorList>
    </citation>
    <scope>NUCLEOTIDE SEQUENCE [LARGE SCALE GENOMIC DNA]</scope>
    <source>
        <strain evidence="1 2">DH-20</strain>
    </source>
</reference>
<keyword evidence="2" id="KW-1185">Reference proteome</keyword>
<accession>A0ABU9E7K2</accession>
<gene>
    <name evidence="1" type="ORF">WI372_01195</name>
</gene>